<evidence type="ECO:0008006" key="3">
    <source>
        <dbReference type="Google" id="ProtNLM"/>
    </source>
</evidence>
<evidence type="ECO:0000313" key="1">
    <source>
        <dbReference type="EMBL" id="MBL7559915.1"/>
    </source>
</evidence>
<comment type="caution">
    <text evidence="1">The sequence shown here is derived from an EMBL/GenBank/DDBJ whole genome shotgun (WGS) entry which is preliminary data.</text>
</comment>
<proteinExistence type="predicted"/>
<reference evidence="1 2" key="1">
    <citation type="submission" date="2020-12" db="EMBL/GenBank/DDBJ databases">
        <title>Olleya sediminilitoris sp. nov., isolated from a tidal flat.</title>
        <authorList>
            <person name="Park S."/>
            <person name="Yoon J.-H."/>
        </authorList>
    </citation>
    <scope>NUCLEOTIDE SEQUENCE [LARGE SCALE GENOMIC DNA]</scope>
    <source>
        <strain evidence="1 2">YSTF-M6</strain>
    </source>
</reference>
<accession>A0ABS1WLB1</accession>
<dbReference type="RefSeq" id="WP_203000325.1">
    <property type="nucleotide sequence ID" value="NZ_JAEMEF010000006.1"/>
</dbReference>
<protein>
    <recommendedName>
        <fullName evidence="3">EF-hand domain-containing protein</fullName>
    </recommendedName>
</protein>
<organism evidence="1 2">
    <name type="scientific">Olleya sediminilitoris</name>
    <dbReference type="NCBI Taxonomy" id="2795739"/>
    <lineage>
        <taxon>Bacteria</taxon>
        <taxon>Pseudomonadati</taxon>
        <taxon>Bacteroidota</taxon>
        <taxon>Flavobacteriia</taxon>
        <taxon>Flavobacteriales</taxon>
        <taxon>Flavobacteriaceae</taxon>
    </lineage>
</organism>
<gene>
    <name evidence="1" type="ORF">JAO71_08885</name>
</gene>
<name>A0ABS1WLB1_9FLAO</name>
<dbReference type="PROSITE" id="PS00018">
    <property type="entry name" value="EF_HAND_1"/>
    <property type="match status" value="1"/>
</dbReference>
<keyword evidence="2" id="KW-1185">Reference proteome</keyword>
<dbReference type="Proteomes" id="UP000605013">
    <property type="component" value="Unassembled WGS sequence"/>
</dbReference>
<dbReference type="InterPro" id="IPR018247">
    <property type="entry name" value="EF_Hand_1_Ca_BS"/>
</dbReference>
<dbReference type="EMBL" id="JAEMEF010000006">
    <property type="protein sequence ID" value="MBL7559915.1"/>
    <property type="molecule type" value="Genomic_DNA"/>
</dbReference>
<evidence type="ECO:0000313" key="2">
    <source>
        <dbReference type="Proteomes" id="UP000605013"/>
    </source>
</evidence>
<sequence>MSVCLSSLALVCNECHIEYENTNKIIKDGKRNAKSGEKTKLLSDVQKVYWVMPDNNKTLDPICTSKDAIIDINHSKEITTTEGKYKSVVCKQIIDSKSGVYTQKGWIKSSMIAKKNLFSAYNWDKFGFNIIEDGIKEYMYVVQDYLGEENSETDLVNALWYQMDRNHSNVISSHEIDLAYRSKEFQDFFLK</sequence>